<keyword evidence="1" id="KW-0472">Membrane</keyword>
<evidence type="ECO:0000256" key="1">
    <source>
        <dbReference type="SAM" id="Phobius"/>
    </source>
</evidence>
<evidence type="ECO:0000313" key="3">
    <source>
        <dbReference type="EMBL" id="KRN75351.1"/>
    </source>
</evidence>
<dbReference type="InterPro" id="IPR018604">
    <property type="entry name" value="YycI-like"/>
</dbReference>
<dbReference type="OrthoDB" id="2135943at2"/>
<protein>
    <recommendedName>
        <fullName evidence="2">Regulatory protein YycH-like domain-containing protein</fullName>
    </recommendedName>
</protein>
<dbReference type="PATRIC" id="fig|1616.3.peg.531"/>
<dbReference type="EMBL" id="JQBP01000002">
    <property type="protein sequence ID" value="KRN75351.1"/>
    <property type="molecule type" value="Genomic_DNA"/>
</dbReference>
<dbReference type="STRING" id="1616.IV73_GL000515"/>
<dbReference type="RefSeq" id="WP_057754326.1">
    <property type="nucleotide sequence ID" value="NZ_JQBP01000002.1"/>
</dbReference>
<proteinExistence type="predicted"/>
<reference evidence="3 4" key="1">
    <citation type="journal article" date="2015" name="Genome Announc.">
        <title>Expanding the biotechnology potential of lactobacilli through comparative genomics of 213 strains and associated genera.</title>
        <authorList>
            <person name="Sun Z."/>
            <person name="Harris H.M."/>
            <person name="McCann A."/>
            <person name="Guo C."/>
            <person name="Argimon S."/>
            <person name="Zhang W."/>
            <person name="Yang X."/>
            <person name="Jeffery I.B."/>
            <person name="Cooney J.C."/>
            <person name="Kagawa T.F."/>
            <person name="Liu W."/>
            <person name="Song Y."/>
            <person name="Salvetti E."/>
            <person name="Wrobel A."/>
            <person name="Rasinkangas P."/>
            <person name="Parkhill J."/>
            <person name="Rea M.C."/>
            <person name="O'Sullivan O."/>
            <person name="Ritari J."/>
            <person name="Douillard F.P."/>
            <person name="Paul Ross R."/>
            <person name="Yang R."/>
            <person name="Briner A.E."/>
            <person name="Felis G.E."/>
            <person name="de Vos W.M."/>
            <person name="Barrangou R."/>
            <person name="Klaenhammer T.R."/>
            <person name="Caufield P.W."/>
            <person name="Cui Y."/>
            <person name="Zhang H."/>
            <person name="O'Toole P.W."/>
        </authorList>
    </citation>
    <scope>NUCLEOTIDE SEQUENCE [LARGE SCALE GENOMIC DNA]</scope>
    <source>
        <strain evidence="3 4">DSM 20593</strain>
    </source>
</reference>
<sequence length="272" mass="31037">MDLKKVTRVFILIFILIDLFLGGQIVQRAIQNRHNEGAGAAFSNMDLDNISYGKLRQKRSVGDYLGGDYELATWAGSEARQGLTAVKTVNHADKQMLTAELKQPRQLSKNRFQQRKQLESLLQDPEYFIHGDQYVYNENVTHVVNQNKNFDMVLCFQQKLFQDNQTMGGVGRLELILNQKHQLVGYRQSYVQNVQKLRNSVETISQEAAVIALYQNNELPNGSKIIWSQLHYGRLMVVNHDVVMVPIWFVSVQDGAKQTVLKVNAIDGTLIK</sequence>
<gene>
    <name evidence="3" type="ORF">IV73_GL000515</name>
</gene>
<keyword evidence="1" id="KW-0812">Transmembrane</keyword>
<dbReference type="AlphaFoldDB" id="A0A0R2JLT6"/>
<feature type="domain" description="Regulatory protein YycH-like" evidence="2">
    <location>
        <begin position="43"/>
        <end position="266"/>
    </location>
</feature>
<dbReference type="Gene3D" id="2.40.128.690">
    <property type="entry name" value="YycH protein, domain 3-like"/>
    <property type="match status" value="1"/>
</dbReference>
<dbReference type="Pfam" id="PF09648">
    <property type="entry name" value="YycI"/>
    <property type="match status" value="1"/>
</dbReference>
<keyword evidence="1" id="KW-1133">Transmembrane helix</keyword>
<comment type="caution">
    <text evidence="3">The sequence shown here is derived from an EMBL/GenBank/DDBJ whole genome shotgun (WGS) entry which is preliminary data.</text>
</comment>
<accession>A0A0R2JLT6</accession>
<organism evidence="3 4">
    <name type="scientific">Weissella kandleri</name>
    <dbReference type="NCBI Taxonomy" id="1616"/>
    <lineage>
        <taxon>Bacteria</taxon>
        <taxon>Bacillati</taxon>
        <taxon>Bacillota</taxon>
        <taxon>Bacilli</taxon>
        <taxon>Lactobacillales</taxon>
        <taxon>Lactobacillaceae</taxon>
        <taxon>Weissella</taxon>
    </lineage>
</organism>
<name>A0A0R2JLT6_9LACO</name>
<evidence type="ECO:0000259" key="2">
    <source>
        <dbReference type="Pfam" id="PF09648"/>
    </source>
</evidence>
<keyword evidence="4" id="KW-1185">Reference proteome</keyword>
<evidence type="ECO:0000313" key="4">
    <source>
        <dbReference type="Proteomes" id="UP000051655"/>
    </source>
</evidence>
<dbReference type="GO" id="GO:0016020">
    <property type="term" value="C:membrane"/>
    <property type="evidence" value="ECO:0007669"/>
    <property type="project" value="InterPro"/>
</dbReference>
<feature type="transmembrane region" description="Helical" evidence="1">
    <location>
        <begin position="6"/>
        <end position="26"/>
    </location>
</feature>
<dbReference type="Proteomes" id="UP000051655">
    <property type="component" value="Unassembled WGS sequence"/>
</dbReference>